<organism evidence="1 2">
    <name type="scientific">Methylobacterium persicinum</name>
    <dbReference type="NCBI Taxonomy" id="374426"/>
    <lineage>
        <taxon>Bacteria</taxon>
        <taxon>Pseudomonadati</taxon>
        <taxon>Pseudomonadota</taxon>
        <taxon>Alphaproteobacteria</taxon>
        <taxon>Hyphomicrobiales</taxon>
        <taxon>Methylobacteriaceae</taxon>
        <taxon>Methylobacterium</taxon>
    </lineage>
</organism>
<protein>
    <recommendedName>
        <fullName evidence="3">Transposase</fullName>
    </recommendedName>
</protein>
<evidence type="ECO:0008006" key="3">
    <source>
        <dbReference type="Google" id="ProtNLM"/>
    </source>
</evidence>
<proteinExistence type="predicted"/>
<evidence type="ECO:0000313" key="2">
    <source>
        <dbReference type="Proteomes" id="UP001236369"/>
    </source>
</evidence>
<sequence length="58" mass="6676">MPTRRFLPSMEFLAYAWFRVALAADTREVGRKAYFRFGGVPWRKQPGGFRPASIIAQV</sequence>
<dbReference type="RefSeq" id="WP_238252889.1">
    <property type="nucleotide sequence ID" value="NZ_BPQX01000063.1"/>
</dbReference>
<evidence type="ECO:0000313" key="1">
    <source>
        <dbReference type="EMBL" id="MDQ0444547.1"/>
    </source>
</evidence>
<gene>
    <name evidence="1" type="ORF">QO016_004060</name>
</gene>
<accession>A0ABU0HQD7</accession>
<keyword evidence="2" id="KW-1185">Reference proteome</keyword>
<dbReference type="Proteomes" id="UP001236369">
    <property type="component" value="Unassembled WGS sequence"/>
</dbReference>
<comment type="caution">
    <text evidence="1">The sequence shown here is derived from an EMBL/GenBank/DDBJ whole genome shotgun (WGS) entry which is preliminary data.</text>
</comment>
<reference evidence="1 2" key="1">
    <citation type="submission" date="2023-07" db="EMBL/GenBank/DDBJ databases">
        <title>Genomic Encyclopedia of Type Strains, Phase IV (KMG-IV): sequencing the most valuable type-strain genomes for metagenomic binning, comparative biology and taxonomic classification.</title>
        <authorList>
            <person name="Goeker M."/>
        </authorList>
    </citation>
    <scope>NUCLEOTIDE SEQUENCE [LARGE SCALE GENOMIC DNA]</scope>
    <source>
        <strain evidence="1 2">DSM 19562</strain>
    </source>
</reference>
<dbReference type="EMBL" id="JAUSVV010000013">
    <property type="protein sequence ID" value="MDQ0444547.1"/>
    <property type="molecule type" value="Genomic_DNA"/>
</dbReference>
<name>A0ABU0HQD7_9HYPH</name>